<evidence type="ECO:0000256" key="1">
    <source>
        <dbReference type="SAM" id="MobiDB-lite"/>
    </source>
</evidence>
<reference evidence="3 4" key="1">
    <citation type="submission" date="2018-10" db="EMBL/GenBank/DDBJ databases">
        <title>Fifty Aureobasidium pullulans genomes reveal a recombining polyextremotolerant generalist.</title>
        <authorList>
            <person name="Gostincar C."/>
            <person name="Turk M."/>
            <person name="Zajc J."/>
            <person name="Gunde-Cimerman N."/>
        </authorList>
    </citation>
    <scope>NUCLEOTIDE SEQUENCE [LARGE SCALE GENOMIC DNA]</scope>
    <source>
        <strain evidence="3 4">EXF-11900</strain>
    </source>
</reference>
<feature type="region of interest" description="Disordered" evidence="1">
    <location>
        <begin position="544"/>
        <end position="592"/>
    </location>
</feature>
<organism evidence="3 4">
    <name type="scientific">Aureobasidium pullulans</name>
    <name type="common">Black yeast</name>
    <name type="synonym">Pullularia pullulans</name>
    <dbReference type="NCBI Taxonomy" id="5580"/>
    <lineage>
        <taxon>Eukaryota</taxon>
        <taxon>Fungi</taxon>
        <taxon>Dikarya</taxon>
        <taxon>Ascomycota</taxon>
        <taxon>Pezizomycotina</taxon>
        <taxon>Dothideomycetes</taxon>
        <taxon>Dothideomycetidae</taxon>
        <taxon>Dothideales</taxon>
        <taxon>Saccotheciaceae</taxon>
        <taxon>Aureobasidium</taxon>
    </lineage>
</organism>
<accession>A0A4S8S6G7</accession>
<sequence>MRLTLVFPGFAAVALAMPAPLPQEIDVGMVLAAPEPITYDPVVGATAQVVSYDFTSMLAQATAPATSVATDAAATATAIEKRGAACTSLAAGASGAPAYSPDTPAAFASNSDFASVAINAPVPTGYSNTFTNANASNSAYGYLGFTTLSTFDTAKCAAKCDAIRGCLSFNLYFERDPSVDPGSGASGCENPASVTYIKCVFWGGYVSKANANNYGQYRNKFQVLIAGSNGYTNNTLAAPAGYSDAIYYGTRAIDAPLDAQGFNTFITSKIFSGPFDARLCAAACDAQTQYAIDHPSADGTPAKKCQFFNTYILNLNDNKHPQGQYCTLYTEAWPTKYATSTGSTTSSGDKLIIEYSYGYVSTSATGIDPTKGDRNGAIYQAAGEMESDSAQLSLVFQPFCSSYLGYSALLTTVTATTTIAPVATSTAYATITAPAMHKRDESEDFPGLTTNSTNAVPAVFDSNNNQTWYLPLESITADADASVTDAPAKRDLSTPAVLTKYPVTVISAACSMAASQVTVASTITVNQTITAATSTTVTTIVSTTTASAVPTSSSTSSSSSSSTSLSSSSSSSSSASSSTASSTSSSSSSSSASSLTASATSSSTLLSAASSTAKASATPVADLRLRISSSGTSADDQEIEFDSATAPQGYSNAYVNYYSYSTFLHGQAITPNFVLDPSTGYLKDKKYGYIMSVYNSNFPGAGLAYTVMFFPANKVKANGYIPVTCKGTNVLTCSAKNSWGTVLSNVFVHPQLALTGEAFWSLRMGDSWYNPLIGDVAAKIGFQ</sequence>
<dbReference type="PANTHER" id="PTHR36578:SF1">
    <property type="entry name" value="APPLE DOMAIN-CONTAINING PROTEIN"/>
    <property type="match status" value="1"/>
</dbReference>
<evidence type="ECO:0000313" key="3">
    <source>
        <dbReference type="EMBL" id="THV65645.1"/>
    </source>
</evidence>
<evidence type="ECO:0000313" key="4">
    <source>
        <dbReference type="Proteomes" id="UP000304951"/>
    </source>
</evidence>
<keyword evidence="2" id="KW-0732">Signal</keyword>
<evidence type="ECO:0008006" key="5">
    <source>
        <dbReference type="Google" id="ProtNLM"/>
    </source>
</evidence>
<feature type="signal peptide" evidence="2">
    <location>
        <begin position="1"/>
        <end position="16"/>
    </location>
</feature>
<dbReference type="EMBL" id="QZAF01000626">
    <property type="protein sequence ID" value="THV65645.1"/>
    <property type="molecule type" value="Genomic_DNA"/>
</dbReference>
<gene>
    <name evidence="3" type="ORF">D6D28_08943</name>
</gene>
<name>A0A4S8S6G7_AURPU</name>
<dbReference type="AlphaFoldDB" id="A0A4S8S6G7"/>
<protein>
    <recommendedName>
        <fullName evidence="5">Apple domain-containing protein</fullName>
    </recommendedName>
</protein>
<proteinExistence type="predicted"/>
<feature type="chain" id="PRO_5020818478" description="Apple domain-containing protein" evidence="2">
    <location>
        <begin position="17"/>
        <end position="783"/>
    </location>
</feature>
<comment type="caution">
    <text evidence="3">The sequence shown here is derived from an EMBL/GenBank/DDBJ whole genome shotgun (WGS) entry which is preliminary data.</text>
</comment>
<dbReference type="PANTHER" id="PTHR36578">
    <property type="entry name" value="CHROMOSOME 15, WHOLE GENOME SHOTGUN SEQUENCE"/>
    <property type="match status" value="1"/>
</dbReference>
<dbReference type="Proteomes" id="UP000304951">
    <property type="component" value="Unassembled WGS sequence"/>
</dbReference>
<evidence type="ECO:0000256" key="2">
    <source>
        <dbReference type="SAM" id="SignalP"/>
    </source>
</evidence>